<geneLocation type="plasmid" evidence="1 2">
    <name>pR132503</name>
</geneLocation>
<keyword evidence="1" id="KW-0614">Plasmid</keyword>
<evidence type="ECO:0000313" key="2">
    <source>
        <dbReference type="Proteomes" id="UP000002256"/>
    </source>
</evidence>
<sequence length="158" mass="17796">MVRLSSACRRTCWLALMSSRKAASCGNNRWLGWFARNGKRPIVFHEILAELALLTNPADGDTFHFSVEYLTRRKVCFQFIGRRGDGLAEMDGYHIEASLGGVTALPGHLWWRPSSIGYNSLIKFYSPSKLSVGAIANEVWQGIRTPDIANSDGWHYLY</sequence>
<dbReference type="EMBL" id="CP001625">
    <property type="protein sequence ID" value="ACS60453.1"/>
    <property type="molecule type" value="Genomic_DNA"/>
</dbReference>
<dbReference type="AlphaFoldDB" id="C6B965"/>
<evidence type="ECO:0000313" key="1">
    <source>
        <dbReference type="EMBL" id="ACS60453.1"/>
    </source>
</evidence>
<dbReference type="Proteomes" id="UP000002256">
    <property type="component" value="Plasmid pR132503"/>
</dbReference>
<organism evidence="1 2">
    <name type="scientific">Rhizobium leguminosarum bv. trifolii (strain WSM1325)</name>
    <dbReference type="NCBI Taxonomy" id="395491"/>
    <lineage>
        <taxon>Bacteria</taxon>
        <taxon>Pseudomonadati</taxon>
        <taxon>Pseudomonadota</taxon>
        <taxon>Alphaproteobacteria</taxon>
        <taxon>Hyphomicrobiales</taxon>
        <taxon>Rhizobiaceae</taxon>
        <taxon>Rhizobium/Agrobacterium group</taxon>
        <taxon>Rhizobium</taxon>
    </lineage>
</organism>
<gene>
    <name evidence="1" type="ordered locus">Rleg_5646</name>
</gene>
<reference evidence="1 2" key="1">
    <citation type="journal article" date="2010" name="Stand. Genomic Sci.">
        <title>Complete genome sequence of Rhizobium leguminosarum bv. trifolii strain WSM1325, an effective microsymbiont of annual Mediterranean clovers.</title>
        <authorList>
            <person name="Reeve W."/>
            <person name="O'Hara G."/>
            <person name="Chain P."/>
            <person name="Ardley J."/>
            <person name="Brau L."/>
            <person name="Nandesena K."/>
            <person name="Tiwari R."/>
            <person name="Copeland A."/>
            <person name="Nolan M."/>
            <person name="Han C."/>
            <person name="Brettin T."/>
            <person name="Land M."/>
            <person name="Ovchinikova G."/>
            <person name="Ivanova N."/>
            <person name="Mavromatis K."/>
            <person name="Markowitz V."/>
            <person name="Kyrpides N."/>
            <person name="Melino V."/>
            <person name="Denton M."/>
            <person name="Yates R."/>
            <person name="Howieson J."/>
        </authorList>
    </citation>
    <scope>NUCLEOTIDE SEQUENCE [LARGE SCALE GENOMIC DNA]</scope>
    <source>
        <strain evidence="2">WSM1325</strain>
        <plasmid evidence="2">Plasmid pR132503</plasmid>
    </source>
</reference>
<proteinExistence type="predicted"/>
<protein>
    <submittedName>
        <fullName evidence="1">Uncharacterized protein</fullName>
    </submittedName>
</protein>
<dbReference type="HOGENOM" id="CLU_1667992_0_0_5"/>
<dbReference type="KEGG" id="rlg:Rleg_5646"/>
<accession>C6B965</accession>
<name>C6B965_RHILS</name>